<evidence type="ECO:0000313" key="4">
    <source>
        <dbReference type="Proteomes" id="UP000503349"/>
    </source>
</evidence>
<name>A0A6G1PUD6_CHAAH</name>
<evidence type="ECO:0000259" key="2">
    <source>
        <dbReference type="Pfam" id="PF00567"/>
    </source>
</evidence>
<feature type="domain" description="Tudor" evidence="2">
    <location>
        <begin position="178"/>
        <end position="247"/>
    </location>
</feature>
<keyword evidence="4" id="KW-1185">Reference proteome</keyword>
<dbReference type="Gene3D" id="2.40.50.90">
    <property type="match status" value="1"/>
</dbReference>
<dbReference type="EMBL" id="CM015720">
    <property type="protein sequence ID" value="KAF3693754.1"/>
    <property type="molecule type" value="Genomic_DNA"/>
</dbReference>
<evidence type="ECO:0000313" key="3">
    <source>
        <dbReference type="EMBL" id="KAF3693754.1"/>
    </source>
</evidence>
<reference evidence="4" key="2">
    <citation type="submission" date="2019-02" db="EMBL/GenBank/DDBJ databases">
        <title>Opniocepnalus argus Var Kimnra genome.</title>
        <authorList>
            <person name="Zhou C."/>
            <person name="Xiao S."/>
        </authorList>
    </citation>
    <scope>NUCLEOTIDE SEQUENCE [LARGE SCALE GENOMIC DNA]</scope>
</reference>
<reference evidence="3 4" key="1">
    <citation type="submission" date="2019-02" db="EMBL/GenBank/DDBJ databases">
        <title>Opniocepnalus argus genome.</title>
        <authorList>
            <person name="Zhou C."/>
            <person name="Xiao S."/>
        </authorList>
    </citation>
    <scope>NUCLEOTIDE SEQUENCE [LARGE SCALE GENOMIC DNA]</scope>
    <source>
        <strain evidence="3">OARG1902GOOAL</strain>
        <tissue evidence="3">Muscle</tissue>
    </source>
</reference>
<evidence type="ECO:0000256" key="1">
    <source>
        <dbReference type="SAM" id="MobiDB-lite"/>
    </source>
</evidence>
<proteinExistence type="predicted"/>
<feature type="region of interest" description="Disordered" evidence="1">
    <location>
        <begin position="1"/>
        <end position="21"/>
    </location>
</feature>
<dbReference type="Pfam" id="PF00567">
    <property type="entry name" value="TUDOR"/>
    <property type="match status" value="1"/>
</dbReference>
<dbReference type="InterPro" id="IPR002999">
    <property type="entry name" value="Tudor"/>
</dbReference>
<protein>
    <recommendedName>
        <fullName evidence="2">Tudor domain-containing protein</fullName>
    </recommendedName>
</protein>
<sequence>MSQSETIMTPPQQHVHRQTQPSITAQKVELTYKLFLLENARDKLEHELRNVINKAYKEVQGFLNSSFPTNVFSDLANTLDMKCQALDKLSASLKNLYMETELWDIGDIFTEVGQINFEKSPLEKRDCHYTIGQMELSSLNIQIKNETVHCTEPKKGKNSVPVLKSIKIPEFQSQRFEETEVVVSHIVSPGNFYIQHADSIMKLEALVTDSWKVTSSYALQNCIPDIGTQVMCWFPKQEQWCRAQVMPVNGRDWTEEAVGWFKAMVSNRILYARLYPQGPKVTVELFLEKGKLGAMRRSPPLSLRLAQNGHAKHNNLKNVGHMKRS</sequence>
<organism evidence="3 4">
    <name type="scientific">Channa argus</name>
    <name type="common">Northern snakehead</name>
    <name type="synonym">Ophicephalus argus</name>
    <dbReference type="NCBI Taxonomy" id="215402"/>
    <lineage>
        <taxon>Eukaryota</taxon>
        <taxon>Metazoa</taxon>
        <taxon>Chordata</taxon>
        <taxon>Craniata</taxon>
        <taxon>Vertebrata</taxon>
        <taxon>Euteleostomi</taxon>
        <taxon>Actinopterygii</taxon>
        <taxon>Neopterygii</taxon>
        <taxon>Teleostei</taxon>
        <taxon>Neoteleostei</taxon>
        <taxon>Acanthomorphata</taxon>
        <taxon>Anabantaria</taxon>
        <taxon>Anabantiformes</taxon>
        <taxon>Channoidei</taxon>
        <taxon>Channidae</taxon>
        <taxon>Channa</taxon>
    </lineage>
</organism>
<accession>A0A6G1PUD6</accession>
<dbReference type="AlphaFoldDB" id="A0A6G1PUD6"/>
<dbReference type="InterPro" id="IPR035437">
    <property type="entry name" value="SNase_OB-fold_sf"/>
</dbReference>
<dbReference type="Proteomes" id="UP000503349">
    <property type="component" value="Chromosome 9"/>
</dbReference>
<gene>
    <name evidence="3" type="ORF">EXN66_Car009430</name>
</gene>
<dbReference type="Gene3D" id="2.30.30.140">
    <property type="match status" value="1"/>
</dbReference>